<dbReference type="Proteomes" id="UP001064048">
    <property type="component" value="Chromosome 5"/>
</dbReference>
<comment type="caution">
    <text evidence="1">The sequence shown here is derived from an EMBL/GenBank/DDBJ whole genome shotgun (WGS) entry which is preliminary data.</text>
</comment>
<name>A0ACC0KE12_CHOFU</name>
<accession>A0ACC0KE12</accession>
<organism evidence="1 2">
    <name type="scientific">Choristoneura fumiferana</name>
    <name type="common">Spruce budworm moth</name>
    <name type="synonym">Archips fumiferana</name>
    <dbReference type="NCBI Taxonomy" id="7141"/>
    <lineage>
        <taxon>Eukaryota</taxon>
        <taxon>Metazoa</taxon>
        <taxon>Ecdysozoa</taxon>
        <taxon>Arthropoda</taxon>
        <taxon>Hexapoda</taxon>
        <taxon>Insecta</taxon>
        <taxon>Pterygota</taxon>
        <taxon>Neoptera</taxon>
        <taxon>Endopterygota</taxon>
        <taxon>Lepidoptera</taxon>
        <taxon>Glossata</taxon>
        <taxon>Ditrysia</taxon>
        <taxon>Tortricoidea</taxon>
        <taxon>Tortricidae</taxon>
        <taxon>Tortricinae</taxon>
        <taxon>Choristoneura</taxon>
    </lineage>
</organism>
<evidence type="ECO:0000313" key="2">
    <source>
        <dbReference type="Proteomes" id="UP001064048"/>
    </source>
</evidence>
<keyword evidence="2" id="KW-1185">Reference proteome</keyword>
<reference evidence="1 2" key="1">
    <citation type="journal article" date="2022" name="Genome Biol. Evol.">
        <title>The Spruce Budworm Genome: Reconstructing the Evolutionary History of Antifreeze Proteins.</title>
        <authorList>
            <person name="Beliveau C."/>
            <person name="Gagne P."/>
            <person name="Picq S."/>
            <person name="Vernygora O."/>
            <person name="Keeling C.I."/>
            <person name="Pinkney K."/>
            <person name="Doucet D."/>
            <person name="Wen F."/>
            <person name="Johnston J.S."/>
            <person name="Maaroufi H."/>
            <person name="Boyle B."/>
            <person name="Laroche J."/>
            <person name="Dewar K."/>
            <person name="Juretic N."/>
            <person name="Blackburn G."/>
            <person name="Nisole A."/>
            <person name="Brunet B."/>
            <person name="Brandao M."/>
            <person name="Lumley L."/>
            <person name="Duan J."/>
            <person name="Quan G."/>
            <person name="Lucarotti C.J."/>
            <person name="Roe A.D."/>
            <person name="Sperling F.A.H."/>
            <person name="Levesque R.C."/>
            <person name="Cusson M."/>
        </authorList>
    </citation>
    <scope>NUCLEOTIDE SEQUENCE [LARGE SCALE GENOMIC DNA]</scope>
    <source>
        <strain evidence="1">Glfc:IPQL:Cfum</strain>
    </source>
</reference>
<sequence>MKIIFRKQSTTYCKSIGYFIEMKSQINEIPKPKYKSFDDTFKLCSFALAVGLLYPNKRNLLIRAILFICVLLFHFWSLFWYIWYTTKCLVKLDIYNSTRNITLGIIIVLFLFKTVYVNLKTATFAEVLKQITKDLLKGNDMEEDYQDIYDYFIKQGKLGQSFYVFIPSLLSFMFPIYSGIAMVGGSLKNDNFTKYMVHEMDLKYVEDKQYDSPYFELIFAYYSTASFILLPNYVGFDGSFCIVTSHLRLKLKLISHSIQRAFQDSSNTAELKARLNNCIKDHQEALDFYVLIQKMYGGWLFAVFLLTSFLISCNLYQIYLVGIDPKYTLFAFTGVFHMYTPCHFASSLIAVGEEISTEIYCAKWESWEDPAITKLIIFIIARSQKTLLLTGLNIVQKCLPTLVPPLAERGLHYQLPSPSPRAPSNDRPPEPAKGFIYNARLCLLTVALWLVLDHAVGVRVVPKRKKGNLHFLSSFSLNLARTDERWSRRVLEWRPRTGKCSLGRPEIRWTDVLKRVAGGGWMRGAEDIVLWHAMEEAYVQHCSGLL</sequence>
<protein>
    <submittedName>
        <fullName evidence="1">Uncharacterized protein</fullName>
    </submittedName>
</protein>
<evidence type="ECO:0000313" key="1">
    <source>
        <dbReference type="EMBL" id="KAI8434752.1"/>
    </source>
</evidence>
<gene>
    <name evidence="1" type="ORF">MSG28_003273</name>
</gene>
<proteinExistence type="predicted"/>
<dbReference type="EMBL" id="CM046105">
    <property type="protein sequence ID" value="KAI8434752.1"/>
    <property type="molecule type" value="Genomic_DNA"/>
</dbReference>